<organism evidence="2 3">
    <name type="scientific">Hymenobacter negativus</name>
    <dbReference type="NCBI Taxonomy" id="2795026"/>
    <lineage>
        <taxon>Bacteria</taxon>
        <taxon>Pseudomonadati</taxon>
        <taxon>Bacteroidota</taxon>
        <taxon>Cytophagia</taxon>
        <taxon>Cytophagales</taxon>
        <taxon>Hymenobacteraceae</taxon>
        <taxon>Hymenobacter</taxon>
    </lineage>
</organism>
<feature type="chain" id="PRO_5046384410" evidence="1">
    <location>
        <begin position="21"/>
        <end position="395"/>
    </location>
</feature>
<gene>
    <name evidence="2" type="ORF">I7X13_08525</name>
</gene>
<dbReference type="Gene3D" id="1.25.40.10">
    <property type="entry name" value="Tetratricopeptide repeat domain"/>
    <property type="match status" value="1"/>
</dbReference>
<dbReference type="RefSeq" id="WP_198075159.1">
    <property type="nucleotide sequence ID" value="NZ_JAEDAE010000003.1"/>
</dbReference>
<dbReference type="InterPro" id="IPR011990">
    <property type="entry name" value="TPR-like_helical_dom_sf"/>
</dbReference>
<evidence type="ECO:0000313" key="2">
    <source>
        <dbReference type="EMBL" id="MBH8558088.1"/>
    </source>
</evidence>
<comment type="caution">
    <text evidence="2">The sequence shown here is derived from an EMBL/GenBank/DDBJ whole genome shotgun (WGS) entry which is preliminary data.</text>
</comment>
<dbReference type="Proteomes" id="UP000625631">
    <property type="component" value="Unassembled WGS sequence"/>
</dbReference>
<dbReference type="SUPFAM" id="SSF48452">
    <property type="entry name" value="TPR-like"/>
    <property type="match status" value="1"/>
</dbReference>
<accession>A0ABS0Q604</accession>
<sequence>MRKVIVLLLLLLAGATAARAQAPVPDYQATDSLIQALAGQYRWAALDSVGRAALRLGLDYPGLRRRLGQAALARDRPAVAIRHYGRALRENPIDTTARYGLALAYLSLNQPGRAALVACGLPDSLRRPLHLNGFQLLSRVEVEASGQSVRNEHRGPAGFLRLGLGTRLSPRFGLSQNFSYFGQNIELPDRQRRGRGDEYPVRQHQYHALLAGQLGPRWQALLGYHYLRSDFGRLEAPASHLGYAALAYARPYYVVQVGHYFGTLTDTARTQTDLRLTVYPLGNLRLYGFGQASLVRSNGRSFPHGLLGAGGRLHRRVWLDVYGGLGQVPVLAELDGLYVYNLLDPLRARTGAGLLILLPERLSLRLSYGLEQRRDAIDSRLYNLQSLSTALAWTW</sequence>
<protein>
    <submittedName>
        <fullName evidence="2">Tetratricopeptide repeat protein</fullName>
    </submittedName>
</protein>
<evidence type="ECO:0000313" key="3">
    <source>
        <dbReference type="Proteomes" id="UP000625631"/>
    </source>
</evidence>
<keyword evidence="1" id="KW-0732">Signal</keyword>
<keyword evidence="3" id="KW-1185">Reference proteome</keyword>
<dbReference type="EMBL" id="JAEDAE010000003">
    <property type="protein sequence ID" value="MBH8558088.1"/>
    <property type="molecule type" value="Genomic_DNA"/>
</dbReference>
<proteinExistence type="predicted"/>
<name>A0ABS0Q604_9BACT</name>
<evidence type="ECO:0000256" key="1">
    <source>
        <dbReference type="SAM" id="SignalP"/>
    </source>
</evidence>
<feature type="signal peptide" evidence="1">
    <location>
        <begin position="1"/>
        <end position="20"/>
    </location>
</feature>
<reference evidence="2 3" key="1">
    <citation type="submission" date="2020-12" db="EMBL/GenBank/DDBJ databases">
        <title>Hymenobacter sp.</title>
        <authorList>
            <person name="Kim M.K."/>
        </authorList>
    </citation>
    <scope>NUCLEOTIDE SEQUENCE [LARGE SCALE GENOMIC DNA]</scope>
    <source>
        <strain evidence="2 3">BT442</strain>
    </source>
</reference>